<name>A0AAF0LYB9_9CAUD</name>
<reference evidence="1" key="1">
    <citation type="submission" date="2023-04" db="EMBL/GenBank/DDBJ databases">
        <title>Bacteriophage Phass-1 Discovered in the Human Gut Virome - the Founding Member of the Proposed New Family Phassviridae.</title>
        <authorList>
            <person name="Tikunov A.Y."/>
            <person name="Morozova V.V."/>
            <person name="Chechushkov A.V."/>
            <person name="Tikunova N.V."/>
        </authorList>
    </citation>
    <scope>NUCLEOTIDE SEQUENCE</scope>
</reference>
<accession>A0AAF0LYB9</accession>
<organism evidence="1 2">
    <name type="scientific">Phage Phass-1</name>
    <dbReference type="NCBI Taxonomy" id="3043662"/>
    <lineage>
        <taxon>Viruses</taxon>
        <taxon>Duplodnaviria</taxon>
        <taxon>Heunggongvirae</taxon>
        <taxon>Uroviricota</taxon>
        <taxon>Caudoviricetes</taxon>
        <taxon>Caudoviricetes code 15 clade</taxon>
    </lineage>
</organism>
<sequence length="78" mass="8351">MILDINIKSAEDAEKLSAVACKTPDVLWAHSTDGMIMVDCRSLLGLFTLIGKPCHLVAEDTTSPKTLLKVARRAGVAV</sequence>
<dbReference type="Proteomes" id="UP001237988">
    <property type="component" value="Segment"/>
</dbReference>
<protein>
    <submittedName>
        <fullName evidence="1">Uncharacterized protein</fullName>
    </submittedName>
</protein>
<proteinExistence type="predicted"/>
<evidence type="ECO:0000313" key="2">
    <source>
        <dbReference type="Proteomes" id="UP001237988"/>
    </source>
</evidence>
<evidence type="ECO:0000313" key="1">
    <source>
        <dbReference type="EMBL" id="WIC39695.1"/>
    </source>
</evidence>
<dbReference type="EMBL" id="OQ749652">
    <property type="protein sequence ID" value="WIC39695.1"/>
    <property type="molecule type" value="Genomic_DNA"/>
</dbReference>